<evidence type="ECO:0000313" key="3">
    <source>
        <dbReference type="Proteomes" id="UP000324222"/>
    </source>
</evidence>
<sequence length="171" mass="18207">MLKLGQIYTHAYLQRIPLSGEGGRQAQTGRQTHGQTHGRTDLAVKAAPRPLLPTTVPRHPTLSSTHSLLPAHARGARDHWDVEHGCEVWSPCGGAGGGDVGDDGGGGAGNSGFCGSPERAWRRGVAGSVAGQELRVPLYSCCRKLIGPAVSCPRVLSVIFRQVLRFLRCIR</sequence>
<keyword evidence="3" id="KW-1185">Reference proteome</keyword>
<evidence type="ECO:0000256" key="1">
    <source>
        <dbReference type="SAM" id="MobiDB-lite"/>
    </source>
</evidence>
<comment type="caution">
    <text evidence="2">The sequence shown here is derived from an EMBL/GenBank/DDBJ whole genome shotgun (WGS) entry which is preliminary data.</text>
</comment>
<gene>
    <name evidence="2" type="ORF">E2C01_034881</name>
</gene>
<dbReference type="Proteomes" id="UP000324222">
    <property type="component" value="Unassembled WGS sequence"/>
</dbReference>
<dbReference type="AlphaFoldDB" id="A0A5B7F873"/>
<dbReference type="EMBL" id="VSRR010004998">
    <property type="protein sequence ID" value="MPC41293.1"/>
    <property type="molecule type" value="Genomic_DNA"/>
</dbReference>
<name>A0A5B7F873_PORTR</name>
<feature type="region of interest" description="Disordered" evidence="1">
    <location>
        <begin position="19"/>
        <end position="40"/>
    </location>
</feature>
<accession>A0A5B7F873</accession>
<protein>
    <submittedName>
        <fullName evidence="2">Uncharacterized protein</fullName>
    </submittedName>
</protein>
<evidence type="ECO:0000313" key="2">
    <source>
        <dbReference type="EMBL" id="MPC41293.1"/>
    </source>
</evidence>
<feature type="compositionally biased region" description="Polar residues" evidence="1">
    <location>
        <begin position="25"/>
        <end position="37"/>
    </location>
</feature>
<reference evidence="2 3" key="1">
    <citation type="submission" date="2019-05" db="EMBL/GenBank/DDBJ databases">
        <title>Another draft genome of Portunus trituberculatus and its Hox gene families provides insights of decapod evolution.</title>
        <authorList>
            <person name="Jeong J.-H."/>
            <person name="Song I."/>
            <person name="Kim S."/>
            <person name="Choi T."/>
            <person name="Kim D."/>
            <person name="Ryu S."/>
            <person name="Kim W."/>
        </authorList>
    </citation>
    <scope>NUCLEOTIDE SEQUENCE [LARGE SCALE GENOMIC DNA]</scope>
    <source>
        <tissue evidence="2">Muscle</tissue>
    </source>
</reference>
<organism evidence="2 3">
    <name type="scientific">Portunus trituberculatus</name>
    <name type="common">Swimming crab</name>
    <name type="synonym">Neptunus trituberculatus</name>
    <dbReference type="NCBI Taxonomy" id="210409"/>
    <lineage>
        <taxon>Eukaryota</taxon>
        <taxon>Metazoa</taxon>
        <taxon>Ecdysozoa</taxon>
        <taxon>Arthropoda</taxon>
        <taxon>Crustacea</taxon>
        <taxon>Multicrustacea</taxon>
        <taxon>Malacostraca</taxon>
        <taxon>Eumalacostraca</taxon>
        <taxon>Eucarida</taxon>
        <taxon>Decapoda</taxon>
        <taxon>Pleocyemata</taxon>
        <taxon>Brachyura</taxon>
        <taxon>Eubrachyura</taxon>
        <taxon>Portunoidea</taxon>
        <taxon>Portunidae</taxon>
        <taxon>Portuninae</taxon>
        <taxon>Portunus</taxon>
    </lineage>
</organism>
<proteinExistence type="predicted"/>